<dbReference type="PANTHER" id="PTHR36966">
    <property type="entry name" value="REP-ASSOCIATED TYROSINE TRANSPOSASE"/>
    <property type="match status" value="1"/>
</dbReference>
<dbReference type="InterPro" id="IPR052715">
    <property type="entry name" value="RAYT_transposase"/>
</dbReference>
<proteinExistence type="predicted"/>
<evidence type="ECO:0000313" key="2">
    <source>
        <dbReference type="EMBL" id="ODA36481.1"/>
    </source>
</evidence>
<dbReference type="AlphaFoldDB" id="A0A1C3ET70"/>
<dbReference type="InterPro" id="IPR036515">
    <property type="entry name" value="Transposase_17_sf"/>
</dbReference>
<dbReference type="SUPFAM" id="SSF143422">
    <property type="entry name" value="Transposase IS200-like"/>
    <property type="match status" value="1"/>
</dbReference>
<gene>
    <name evidence="2" type="ORF">A6X21_02005</name>
</gene>
<accession>A0A1C3ET70</accession>
<keyword evidence="3" id="KW-1185">Reference proteome</keyword>
<dbReference type="Proteomes" id="UP000094828">
    <property type="component" value="Unassembled WGS sequence"/>
</dbReference>
<feature type="domain" description="Transposase IS200-like" evidence="1">
    <location>
        <begin position="9"/>
        <end position="137"/>
    </location>
</feature>
<reference evidence="2 3" key="1">
    <citation type="submission" date="2016-05" db="EMBL/GenBank/DDBJ databases">
        <title>Genomic and physiological characterization of Planctopirus sp. isolated from fresh water lake.</title>
        <authorList>
            <person name="Subhash Y."/>
            <person name="Ramana C."/>
        </authorList>
    </citation>
    <scope>NUCLEOTIDE SEQUENCE [LARGE SCALE GENOMIC DNA]</scope>
    <source>
        <strain evidence="2 3">JC280</strain>
    </source>
</reference>
<dbReference type="OrthoDB" id="277009at2"/>
<dbReference type="InterPro" id="IPR002686">
    <property type="entry name" value="Transposase_17"/>
</dbReference>
<dbReference type="Gene3D" id="3.30.70.1290">
    <property type="entry name" value="Transposase IS200-like"/>
    <property type="match status" value="1"/>
</dbReference>
<dbReference type="GO" id="GO:0043565">
    <property type="term" value="F:sequence-specific DNA binding"/>
    <property type="evidence" value="ECO:0007669"/>
    <property type="project" value="TreeGrafter"/>
</dbReference>
<dbReference type="GO" id="GO:0004803">
    <property type="term" value="F:transposase activity"/>
    <property type="evidence" value="ECO:0007669"/>
    <property type="project" value="InterPro"/>
</dbReference>
<dbReference type="GO" id="GO:0006313">
    <property type="term" value="P:DNA transposition"/>
    <property type="evidence" value="ECO:0007669"/>
    <property type="project" value="InterPro"/>
</dbReference>
<evidence type="ECO:0000313" key="3">
    <source>
        <dbReference type="Proteomes" id="UP000094828"/>
    </source>
</evidence>
<sequence length="189" mass="22346">MPNYRRFFVPGGTYFFTVVTHQRRPLFHIDVNRVLLGDVIRECQKEWPFEMKAIVLLPDHLHAIWTLPVGDQNYSGRWSVIKKNFTTQFLANGGSDGSVSFGKQREHRRGVWQRRFWEHTIQNEDDFQTHFDYIHFNPVRHQLVSCPKQWEPSSFRRWVKAGVYPVDWACGTAPKPTFPSTQENYGEAY</sequence>
<comment type="caution">
    <text evidence="2">The sequence shown here is derived from an EMBL/GenBank/DDBJ whole genome shotgun (WGS) entry which is preliminary data.</text>
</comment>
<dbReference type="STRING" id="1841610.A6X21_02005"/>
<dbReference type="SMART" id="SM01321">
    <property type="entry name" value="Y1_Tnp"/>
    <property type="match status" value="1"/>
</dbReference>
<evidence type="ECO:0000259" key="1">
    <source>
        <dbReference type="SMART" id="SM01321"/>
    </source>
</evidence>
<protein>
    <submittedName>
        <fullName evidence="2">Transposase</fullName>
    </submittedName>
</protein>
<dbReference type="EMBL" id="LYDR01000020">
    <property type="protein sequence ID" value="ODA36481.1"/>
    <property type="molecule type" value="Genomic_DNA"/>
</dbReference>
<dbReference type="PANTHER" id="PTHR36966:SF1">
    <property type="entry name" value="REP-ASSOCIATED TYROSINE TRANSPOSASE"/>
    <property type="match status" value="1"/>
</dbReference>
<dbReference type="NCBIfam" id="NF047646">
    <property type="entry name" value="REP_Tyr_transpos"/>
    <property type="match status" value="1"/>
</dbReference>
<name>A0A1C3ET70_9PLAN</name>
<organism evidence="2 3">
    <name type="scientific">Planctopirus hydrillae</name>
    <dbReference type="NCBI Taxonomy" id="1841610"/>
    <lineage>
        <taxon>Bacteria</taxon>
        <taxon>Pseudomonadati</taxon>
        <taxon>Planctomycetota</taxon>
        <taxon>Planctomycetia</taxon>
        <taxon>Planctomycetales</taxon>
        <taxon>Planctomycetaceae</taxon>
        <taxon>Planctopirus</taxon>
    </lineage>
</organism>
<dbReference type="RefSeq" id="WP_068845491.1">
    <property type="nucleotide sequence ID" value="NZ_LYDR01000020.1"/>
</dbReference>